<sequence>MYTCAQCAAFACRSGDLSKAPKNCPCLEEGKDEILEKYFSKENQKLAHNSALVESEGYCRWTRIEEIMEFSFKCGFKNLGLAFCIGLRQEAKMVVEIFTANGFTVNSVVCKNCSIPKETINIKESEKVRPGTYEPMCNPIGQAFFLNKAGTDLNIILGLCVGHDSLFIKYSKAPVTVLAVKDRVLGHNPLAAIYLANGYYKDKLFPQK</sequence>
<dbReference type="RefSeq" id="WP_073255320.1">
    <property type="nucleotide sequence ID" value="NZ_FRCR01000004.1"/>
</dbReference>
<proteinExistence type="predicted"/>
<dbReference type="AlphaFoldDB" id="A0A1M7IBS1"/>
<evidence type="ECO:0000313" key="1">
    <source>
        <dbReference type="EMBL" id="SHM38038.1"/>
    </source>
</evidence>
<dbReference type="InterPro" id="IPR014997">
    <property type="entry name" value="DUF1847"/>
</dbReference>
<reference evidence="2" key="1">
    <citation type="submission" date="2016-11" db="EMBL/GenBank/DDBJ databases">
        <authorList>
            <person name="Varghese N."/>
            <person name="Submissions S."/>
        </authorList>
    </citation>
    <scope>NUCLEOTIDE SEQUENCE [LARGE SCALE GENOMIC DNA]</scope>
    <source>
        <strain evidence="2">DSM 18802</strain>
    </source>
</reference>
<name>A0A1M7IBS1_9FIRM</name>
<dbReference type="Proteomes" id="UP000184375">
    <property type="component" value="Unassembled WGS sequence"/>
</dbReference>
<dbReference type="Pfam" id="PF08901">
    <property type="entry name" value="DUF1847"/>
    <property type="match status" value="1"/>
</dbReference>
<dbReference type="OrthoDB" id="9795204at2"/>
<organism evidence="1 2">
    <name type="scientific">Caldanaerovirga acetigignens</name>
    <dbReference type="NCBI Taxonomy" id="447595"/>
    <lineage>
        <taxon>Bacteria</taxon>
        <taxon>Bacillati</taxon>
        <taxon>Bacillota</taxon>
        <taxon>Clostridia</taxon>
        <taxon>Thermosediminibacterales</taxon>
        <taxon>Thermosediminibacteraceae</taxon>
        <taxon>Caldanaerovirga</taxon>
    </lineage>
</organism>
<accession>A0A1M7IBS1</accession>
<protein>
    <submittedName>
        <fullName evidence="1">Uncharacterized metal-binding protein</fullName>
    </submittedName>
</protein>
<dbReference type="EMBL" id="FRCR01000004">
    <property type="protein sequence ID" value="SHM38038.1"/>
    <property type="molecule type" value="Genomic_DNA"/>
</dbReference>
<keyword evidence="2" id="KW-1185">Reference proteome</keyword>
<gene>
    <name evidence="1" type="ORF">SAMN05660826_00914</name>
</gene>
<evidence type="ECO:0000313" key="2">
    <source>
        <dbReference type="Proteomes" id="UP000184375"/>
    </source>
</evidence>